<evidence type="ECO:0000313" key="16">
    <source>
        <dbReference type="EnsemblMetazoa" id="CapteP219745"/>
    </source>
</evidence>
<comment type="similarity">
    <text evidence="2">Belongs to the ABC transporter superfamily. ABCC family. Conjugate transporter (TC 3.A.1.208) subfamily.</text>
</comment>
<reference evidence="15 17" key="2">
    <citation type="journal article" date="2013" name="Nature">
        <title>Insights into bilaterian evolution from three spiralian genomes.</title>
        <authorList>
            <person name="Simakov O."/>
            <person name="Marletaz F."/>
            <person name="Cho S.J."/>
            <person name="Edsinger-Gonzales E."/>
            <person name="Havlak P."/>
            <person name="Hellsten U."/>
            <person name="Kuo D.H."/>
            <person name="Larsson T."/>
            <person name="Lv J."/>
            <person name="Arendt D."/>
            <person name="Savage R."/>
            <person name="Osoegawa K."/>
            <person name="de Jong P."/>
            <person name="Grimwood J."/>
            <person name="Chapman J.A."/>
            <person name="Shapiro H."/>
            <person name="Aerts A."/>
            <person name="Otillar R.P."/>
            <person name="Terry A.Y."/>
            <person name="Boore J.L."/>
            <person name="Grigoriev I.V."/>
            <person name="Lindberg D.R."/>
            <person name="Seaver E.C."/>
            <person name="Weisblat D.A."/>
            <person name="Putnam N.H."/>
            <person name="Rokhsar D.S."/>
        </authorList>
    </citation>
    <scope>NUCLEOTIDE SEQUENCE</scope>
    <source>
        <strain evidence="15 17">I ESC-2004</strain>
    </source>
</reference>
<sequence length="1329" mass="148513">MARSGGWKTLIPCRKTPKSKRQQTPVNHAGLFSFLTLSWLDAFMWRAFRKKLLPDEMWTCPPQDGVHFTRAEFLTLWEAELASRGKDAKLSSVLWKYVRKRLVISVFILFAALAGLLFMAAFLMNTILMATWRTDSDVWLGVALAASLFCLNMVNCILFVAPFSLMQIAGSRARNGCLGLLYGNIIHSSQIPEKSLGKILNVFASDGQRLYDGISLMPMLFGGPALIFAGTGIAVYLLGPMAILGAVITLFLFPLQGIAGKCFMKFRAEAVVLTDKRVRQMTEYISNMKFIKMYTWEKPIAKILKDLRQLERRTLEKVNMALSVAFITAGMVVAMATMLTLMAFVLSGHQLNGVTAFTYVILYASIQEKMELTSMAIKAFSEYFVASNRIQNALLLTTSESGVVQHPQPSDYVVEMNNASFSWPQTKSIFSEEQQEIQIDQNQGETEKLNPNGEGRDKRVLSHIDLNVSKGDVVGIVGTVGSGKTALLSAILGQMEMTEGEAFVSGSFAYVPQQAWIFNSTLRENILLGSAMEQERYEAIVTACCLKPDLEALPAADLTEIGEKGINLSGGQKQRISLARAMYADRQIYLLDDPLAAVDPDVAQNIYKNLIQEMMLGKTVLFVTNKIKFLEDCDKVVCLNGGEIEEQGPPEELRDLQGLYAGLVELREKGKSGGLGLIILALGGYEERQGSRVGDLKEEEIPKEVKNLTSEEEKAEGAVSWKTYASYVNGAGGMCALYVVLVLALLAEGAKAFSYWWLAVWIRANAEHAAMNINLSKVDDDNVTYEGLDGGRKDDLWKYHLTYGMTMLAILLLYLIRSVILAKFLVKASTKLHNWLLEKVLRCPMAFFDMTPLGRILNRFSRDLDELDSRLPPLVDCTLRTVVSLVLYLILIGLIAPWVLIGVPVIFAVFILLYCMFRVGTREFKRHQLISLSPLLSHVNASLEGLPSIRAYNKEADFYEKLTTLLDTNSVWLDVFNFTMRWLNIRLSIVTSAMLSLTCLIVFLVKDDLPMEFAGTAILYAIQLLSLTQLFMRFAVESEATFTSAERICSYMKTLEAEGKDKVQRYPPPDFWPSKGDISFKDFNLRYRKDSPFVLHDVTLDIADKEKIGIVGRTGSGKSTLVNALFRLVEETTGALLIDGVEASSVELPVLRSQISIIPQDPVMFSGTLRSNLDPLKRHIDMEIWRELEKCHVKDLVQSLDNKLDAEVREGGRNFSTGEKQLLCMATVLLQRTKILILDEATAAIDVETSHKIHSTLMEEFSDTTVLIIAHRLETVQRCDKILVLEGGRVLEYDRPDALLNDETSHFHRMMIASNGPRGSSSHDTNVWV</sequence>
<keyword evidence="9 12" id="KW-0472">Membrane</keyword>
<dbReference type="GO" id="GO:0140359">
    <property type="term" value="F:ABC-type transporter activity"/>
    <property type="evidence" value="ECO:0007669"/>
    <property type="project" value="InterPro"/>
</dbReference>
<keyword evidence="7" id="KW-0067">ATP-binding</keyword>
<dbReference type="InterPro" id="IPR036640">
    <property type="entry name" value="ABC1_TM_sf"/>
</dbReference>
<feature type="transmembrane region" description="Helical" evidence="12">
    <location>
        <begin position="233"/>
        <end position="255"/>
    </location>
</feature>
<gene>
    <name evidence="15" type="ORF">CAPTEDRAFT_219745</name>
</gene>
<comment type="subcellular location">
    <subcellularLocation>
        <location evidence="1">Endomembrane system</location>
        <topology evidence="1">Multi-pass membrane protein</topology>
    </subcellularLocation>
</comment>
<feature type="transmembrane region" description="Helical" evidence="12">
    <location>
        <begin position="102"/>
        <end position="132"/>
    </location>
</feature>
<dbReference type="Proteomes" id="UP000014760">
    <property type="component" value="Unassembled WGS sequence"/>
</dbReference>
<keyword evidence="3" id="KW-0813">Transport</keyword>
<evidence type="ECO:0000256" key="4">
    <source>
        <dbReference type="ARBA" id="ARBA00022692"/>
    </source>
</evidence>
<evidence type="ECO:0000313" key="17">
    <source>
        <dbReference type="Proteomes" id="UP000014760"/>
    </source>
</evidence>
<dbReference type="SUPFAM" id="SSF52540">
    <property type="entry name" value="P-loop containing nucleoside triphosphate hydrolases"/>
    <property type="match status" value="2"/>
</dbReference>
<feature type="region of interest" description="Disordered" evidence="11">
    <location>
        <begin position="1"/>
        <end position="24"/>
    </location>
</feature>
<dbReference type="GO" id="GO:0016887">
    <property type="term" value="F:ATP hydrolysis activity"/>
    <property type="evidence" value="ECO:0007669"/>
    <property type="project" value="InterPro"/>
</dbReference>
<feature type="transmembrane region" description="Helical" evidence="12">
    <location>
        <begin position="318"/>
        <end position="344"/>
    </location>
</feature>
<feature type="transmembrane region" description="Helical" evidence="12">
    <location>
        <begin position="138"/>
        <end position="165"/>
    </location>
</feature>
<reference evidence="16" key="3">
    <citation type="submission" date="2015-06" db="UniProtKB">
        <authorList>
            <consortium name="EnsemblMetazoa"/>
        </authorList>
    </citation>
    <scope>IDENTIFICATION</scope>
</reference>
<dbReference type="PROSITE" id="PS50893">
    <property type="entry name" value="ABC_TRANSPORTER_2"/>
    <property type="match status" value="2"/>
</dbReference>
<evidence type="ECO:0000256" key="5">
    <source>
        <dbReference type="ARBA" id="ARBA00022737"/>
    </source>
</evidence>
<evidence type="ECO:0000256" key="9">
    <source>
        <dbReference type="ARBA" id="ARBA00023136"/>
    </source>
</evidence>
<dbReference type="EnsemblMetazoa" id="CapteT219745">
    <property type="protein sequence ID" value="CapteP219745"/>
    <property type="gene ID" value="CapteG219745"/>
</dbReference>
<dbReference type="PROSITE" id="PS50929">
    <property type="entry name" value="ABC_TM1F"/>
    <property type="match status" value="2"/>
</dbReference>
<evidence type="ECO:0000256" key="10">
    <source>
        <dbReference type="ARBA" id="ARBA00023180"/>
    </source>
</evidence>
<dbReference type="PROSITE" id="PS00211">
    <property type="entry name" value="ABC_TRANSPORTER_1"/>
    <property type="match status" value="1"/>
</dbReference>
<dbReference type="CDD" id="cd03244">
    <property type="entry name" value="ABCC_MRP_domain2"/>
    <property type="match status" value="1"/>
</dbReference>
<evidence type="ECO:0000256" key="3">
    <source>
        <dbReference type="ARBA" id="ARBA00022448"/>
    </source>
</evidence>
<keyword evidence="17" id="KW-1185">Reference proteome</keyword>
<evidence type="ECO:0000256" key="12">
    <source>
        <dbReference type="SAM" id="Phobius"/>
    </source>
</evidence>
<dbReference type="FunFam" id="1.20.1560.10:FF:000015">
    <property type="entry name" value="multidrug resistance-associated protein 5 isoform X1"/>
    <property type="match status" value="1"/>
</dbReference>
<evidence type="ECO:0000313" key="15">
    <source>
        <dbReference type="EMBL" id="ELU07544.1"/>
    </source>
</evidence>
<evidence type="ECO:0000259" key="13">
    <source>
        <dbReference type="PROSITE" id="PS50893"/>
    </source>
</evidence>
<keyword evidence="6" id="KW-0547">Nucleotide-binding</keyword>
<dbReference type="InterPro" id="IPR027417">
    <property type="entry name" value="P-loop_NTPase"/>
</dbReference>
<accession>R7UM10</accession>
<evidence type="ECO:0000256" key="7">
    <source>
        <dbReference type="ARBA" id="ARBA00022840"/>
    </source>
</evidence>
<feature type="transmembrane region" description="Helical" evidence="12">
    <location>
        <begin position="350"/>
        <end position="366"/>
    </location>
</feature>
<dbReference type="Pfam" id="PF00664">
    <property type="entry name" value="ABC_membrane"/>
    <property type="match status" value="2"/>
</dbReference>
<dbReference type="OMA" id="TIWASFY"/>
<dbReference type="PANTHER" id="PTHR24223">
    <property type="entry name" value="ATP-BINDING CASSETTE SUB-FAMILY C"/>
    <property type="match status" value="1"/>
</dbReference>
<feature type="domain" description="ABC transporter" evidence="13">
    <location>
        <begin position="444"/>
        <end position="666"/>
    </location>
</feature>
<evidence type="ECO:0000256" key="2">
    <source>
        <dbReference type="ARBA" id="ARBA00009726"/>
    </source>
</evidence>
<dbReference type="InterPro" id="IPR017871">
    <property type="entry name" value="ABC_transporter-like_CS"/>
</dbReference>
<evidence type="ECO:0000256" key="11">
    <source>
        <dbReference type="SAM" id="MobiDB-lite"/>
    </source>
</evidence>
<dbReference type="EMBL" id="KB299806">
    <property type="protein sequence ID" value="ELU07544.1"/>
    <property type="molecule type" value="Genomic_DNA"/>
</dbReference>
<proteinExistence type="inferred from homology"/>
<feature type="transmembrane region" description="Helical" evidence="12">
    <location>
        <begin position="871"/>
        <end position="892"/>
    </location>
</feature>
<dbReference type="FunFam" id="3.40.50.300:FF:000163">
    <property type="entry name" value="Multidrug resistance-associated protein member 4"/>
    <property type="match status" value="1"/>
</dbReference>
<dbReference type="STRING" id="283909.R7UM10"/>
<feature type="transmembrane region" description="Helical" evidence="12">
    <location>
        <begin position="724"/>
        <end position="747"/>
    </location>
</feature>
<organism evidence="15">
    <name type="scientific">Capitella teleta</name>
    <name type="common">Polychaete worm</name>
    <dbReference type="NCBI Taxonomy" id="283909"/>
    <lineage>
        <taxon>Eukaryota</taxon>
        <taxon>Metazoa</taxon>
        <taxon>Spiralia</taxon>
        <taxon>Lophotrochozoa</taxon>
        <taxon>Annelida</taxon>
        <taxon>Polychaeta</taxon>
        <taxon>Sedentaria</taxon>
        <taxon>Scolecida</taxon>
        <taxon>Capitellidae</taxon>
        <taxon>Capitella</taxon>
    </lineage>
</organism>
<feature type="transmembrane region" description="Helical" evidence="12">
    <location>
        <begin position="210"/>
        <end position="227"/>
    </location>
</feature>
<keyword evidence="10" id="KW-0325">Glycoprotein</keyword>
<reference evidence="17" key="1">
    <citation type="submission" date="2012-12" db="EMBL/GenBank/DDBJ databases">
        <authorList>
            <person name="Hellsten U."/>
            <person name="Grimwood J."/>
            <person name="Chapman J.A."/>
            <person name="Shapiro H."/>
            <person name="Aerts A."/>
            <person name="Otillar R.P."/>
            <person name="Terry A.Y."/>
            <person name="Boore J.L."/>
            <person name="Simakov O."/>
            <person name="Marletaz F."/>
            <person name="Cho S.-J."/>
            <person name="Edsinger-Gonzales E."/>
            <person name="Havlak P."/>
            <person name="Kuo D.-H."/>
            <person name="Larsson T."/>
            <person name="Lv J."/>
            <person name="Arendt D."/>
            <person name="Savage R."/>
            <person name="Osoegawa K."/>
            <person name="de Jong P."/>
            <person name="Lindberg D.R."/>
            <person name="Seaver E.C."/>
            <person name="Weisblat D.A."/>
            <person name="Putnam N.H."/>
            <person name="Grigoriev I.V."/>
            <person name="Rokhsar D.S."/>
        </authorList>
    </citation>
    <scope>NUCLEOTIDE SEQUENCE</scope>
    <source>
        <strain evidence="17">I ESC-2004</strain>
    </source>
</reference>
<dbReference type="InterPro" id="IPR003439">
    <property type="entry name" value="ABC_transporter-like_ATP-bd"/>
</dbReference>
<keyword evidence="5" id="KW-0677">Repeat</keyword>
<evidence type="ECO:0000256" key="1">
    <source>
        <dbReference type="ARBA" id="ARBA00004127"/>
    </source>
</evidence>
<feature type="domain" description="ABC transmembrane type-1" evidence="14">
    <location>
        <begin position="739"/>
        <end position="1040"/>
    </location>
</feature>
<feature type="transmembrane region" description="Helical" evidence="12">
    <location>
        <begin position="898"/>
        <end position="917"/>
    </location>
</feature>
<dbReference type="HOGENOM" id="CLU_000604_27_3_1"/>
<feature type="transmembrane region" description="Helical" evidence="12">
    <location>
        <begin position="987"/>
        <end position="1005"/>
    </location>
</feature>
<dbReference type="InterPro" id="IPR011527">
    <property type="entry name" value="ABC1_TM_dom"/>
</dbReference>
<dbReference type="GO" id="GO:0016020">
    <property type="term" value="C:membrane"/>
    <property type="evidence" value="ECO:0007669"/>
    <property type="project" value="InterPro"/>
</dbReference>
<dbReference type="InterPro" id="IPR050173">
    <property type="entry name" value="ABC_transporter_C-like"/>
</dbReference>
<dbReference type="FunFam" id="3.40.50.300:FF:000997">
    <property type="entry name" value="Multidrug resistance-associated protein 1"/>
    <property type="match status" value="1"/>
</dbReference>
<dbReference type="Gene3D" id="1.20.1560.10">
    <property type="entry name" value="ABC transporter type 1, transmembrane domain"/>
    <property type="match status" value="2"/>
</dbReference>
<protein>
    <submittedName>
        <fullName evidence="15 16">Uncharacterized protein</fullName>
    </submittedName>
</protein>
<feature type="domain" description="ABC transporter" evidence="13">
    <location>
        <begin position="1080"/>
        <end position="1312"/>
    </location>
</feature>
<feature type="domain" description="ABC transmembrane type-1" evidence="14">
    <location>
        <begin position="103"/>
        <end position="382"/>
    </location>
</feature>
<dbReference type="CDD" id="cd18599">
    <property type="entry name" value="ABC_6TM_MRP5_8_9_D2"/>
    <property type="match status" value="1"/>
</dbReference>
<dbReference type="OrthoDB" id="6500128at2759"/>
<dbReference type="SUPFAM" id="SSF90123">
    <property type="entry name" value="ABC transporter transmembrane region"/>
    <property type="match status" value="2"/>
</dbReference>
<dbReference type="GO" id="GO:0005524">
    <property type="term" value="F:ATP binding"/>
    <property type="evidence" value="ECO:0007669"/>
    <property type="project" value="UniProtKB-KW"/>
</dbReference>
<keyword evidence="4 12" id="KW-0812">Transmembrane</keyword>
<evidence type="ECO:0000256" key="6">
    <source>
        <dbReference type="ARBA" id="ARBA00022741"/>
    </source>
</evidence>
<keyword evidence="8 12" id="KW-1133">Transmembrane helix</keyword>
<evidence type="ECO:0000256" key="8">
    <source>
        <dbReference type="ARBA" id="ARBA00022989"/>
    </source>
</evidence>
<dbReference type="GO" id="GO:0012505">
    <property type="term" value="C:endomembrane system"/>
    <property type="evidence" value="ECO:0007669"/>
    <property type="project" value="UniProtKB-SubCell"/>
</dbReference>
<dbReference type="Pfam" id="PF00005">
    <property type="entry name" value="ABC_tran"/>
    <property type="match status" value="2"/>
</dbReference>
<feature type="transmembrane region" description="Helical" evidence="12">
    <location>
        <begin position="803"/>
        <end position="826"/>
    </location>
</feature>
<evidence type="ECO:0000259" key="14">
    <source>
        <dbReference type="PROSITE" id="PS50929"/>
    </source>
</evidence>
<dbReference type="CDD" id="cd18592">
    <property type="entry name" value="ABC_6TM_MRP5_8_9_D1"/>
    <property type="match status" value="1"/>
</dbReference>
<dbReference type="Gene3D" id="3.40.50.300">
    <property type="entry name" value="P-loop containing nucleotide triphosphate hydrolases"/>
    <property type="match status" value="2"/>
</dbReference>
<dbReference type="CDD" id="cd03250">
    <property type="entry name" value="ABCC_MRP_domain1"/>
    <property type="match status" value="1"/>
</dbReference>
<dbReference type="SMART" id="SM00382">
    <property type="entry name" value="AAA"/>
    <property type="match status" value="2"/>
</dbReference>
<dbReference type="EMBL" id="AMQN01007042">
    <property type="status" value="NOT_ANNOTATED_CDS"/>
    <property type="molecule type" value="Genomic_DNA"/>
</dbReference>
<dbReference type="PANTHER" id="PTHR24223:SF447">
    <property type="entry name" value="MULTIDRUG RESISTANCE-ASSOCIATED PROTEIN 5"/>
    <property type="match status" value="1"/>
</dbReference>
<name>R7UM10_CAPTE</name>
<dbReference type="InterPro" id="IPR003593">
    <property type="entry name" value="AAA+_ATPase"/>
</dbReference>